<sequence length="349" mass="40804">MDKRTGKRMIGDRSGTTMRKSLYELDALFQKYLSAKTAEGRAPSMVEKYKRYYRFFCDYLDNQNIPRDIRKIDTDVIRLYSSWMLNDKIKFDGHTFKPEDSKTPGLSAVTVNDRLKILRAWFRFLADEQLIDEDPMKRIKNAREESEQIQVLSPQQLRALLAAPNQRRYAGFRDACLLALLIDSMCRINEALNLKKTDIDFASSTINIRAEIAKSRKSRILPIQKRTARLLKELIEEVACFNSEYVFLANYGEPLTANHFRKQLRQYAEKAGITQRIIHPHLLRHTGATMFLEAGGDIRHLQMLLGHSDLRMVLRYTHLSKQSLIAQHEQYSPMNNVIEKRHKERKILR</sequence>
<dbReference type="PROSITE" id="PS51898">
    <property type="entry name" value="TYR_RECOMBINASE"/>
    <property type="match status" value="1"/>
</dbReference>
<name>A0A9X1XAU8_9BACL</name>
<protein>
    <submittedName>
        <fullName evidence="7">Tyrosine-type recombinase/integrase</fullName>
    </submittedName>
</protein>
<evidence type="ECO:0000256" key="3">
    <source>
        <dbReference type="ARBA" id="ARBA00023172"/>
    </source>
</evidence>
<dbReference type="Gene3D" id="1.10.150.130">
    <property type="match status" value="1"/>
</dbReference>
<dbReference type="InterPro" id="IPR013762">
    <property type="entry name" value="Integrase-like_cat_sf"/>
</dbReference>
<evidence type="ECO:0000256" key="1">
    <source>
        <dbReference type="ARBA" id="ARBA00008857"/>
    </source>
</evidence>
<dbReference type="InterPro" id="IPR044068">
    <property type="entry name" value="CB"/>
</dbReference>
<dbReference type="Proteomes" id="UP001139011">
    <property type="component" value="Unassembled WGS sequence"/>
</dbReference>
<dbReference type="InterPro" id="IPR050090">
    <property type="entry name" value="Tyrosine_recombinase_XerCD"/>
</dbReference>
<dbReference type="GO" id="GO:0015074">
    <property type="term" value="P:DNA integration"/>
    <property type="evidence" value="ECO:0007669"/>
    <property type="project" value="InterPro"/>
</dbReference>
<dbReference type="InterPro" id="IPR011010">
    <property type="entry name" value="DNA_brk_join_enz"/>
</dbReference>
<evidence type="ECO:0000259" key="5">
    <source>
        <dbReference type="PROSITE" id="PS51898"/>
    </source>
</evidence>
<feature type="domain" description="Tyr recombinase" evidence="5">
    <location>
        <begin position="147"/>
        <end position="329"/>
    </location>
</feature>
<dbReference type="SUPFAM" id="SSF56349">
    <property type="entry name" value="DNA breaking-rejoining enzymes"/>
    <property type="match status" value="1"/>
</dbReference>
<dbReference type="InterPro" id="IPR002104">
    <property type="entry name" value="Integrase_catalytic"/>
</dbReference>
<organism evidence="7 8">
    <name type="scientific">Fictibacillus marinisediminis</name>
    <dbReference type="NCBI Taxonomy" id="2878389"/>
    <lineage>
        <taxon>Bacteria</taxon>
        <taxon>Bacillati</taxon>
        <taxon>Bacillota</taxon>
        <taxon>Bacilli</taxon>
        <taxon>Bacillales</taxon>
        <taxon>Fictibacillaceae</taxon>
        <taxon>Fictibacillus</taxon>
    </lineage>
</organism>
<dbReference type="PANTHER" id="PTHR30349:SF41">
    <property type="entry name" value="INTEGRASE_RECOMBINASE PROTEIN MJ0367-RELATED"/>
    <property type="match status" value="1"/>
</dbReference>
<dbReference type="PROSITE" id="PS51900">
    <property type="entry name" value="CB"/>
    <property type="match status" value="1"/>
</dbReference>
<reference evidence="7" key="1">
    <citation type="submission" date="2021-09" db="EMBL/GenBank/DDBJ databases">
        <title>Genome analysis of Fictibacillus sp. KIGAM418 isolated from marine sediment.</title>
        <authorList>
            <person name="Seo M.-J."/>
            <person name="Cho E.-S."/>
            <person name="Hwang C.Y."/>
        </authorList>
    </citation>
    <scope>NUCLEOTIDE SEQUENCE</scope>
    <source>
        <strain evidence="7">KIGAM418</strain>
    </source>
</reference>
<accession>A0A9X1XAU8</accession>
<evidence type="ECO:0000313" key="8">
    <source>
        <dbReference type="Proteomes" id="UP001139011"/>
    </source>
</evidence>
<proteinExistence type="inferred from homology"/>
<dbReference type="Pfam" id="PF00589">
    <property type="entry name" value="Phage_integrase"/>
    <property type="match status" value="1"/>
</dbReference>
<dbReference type="GO" id="GO:0003677">
    <property type="term" value="F:DNA binding"/>
    <property type="evidence" value="ECO:0007669"/>
    <property type="project" value="UniProtKB-UniRule"/>
</dbReference>
<dbReference type="InterPro" id="IPR010998">
    <property type="entry name" value="Integrase_recombinase_N"/>
</dbReference>
<dbReference type="RefSeq" id="WP_248252414.1">
    <property type="nucleotide sequence ID" value="NZ_JAIWJX010000002.1"/>
</dbReference>
<evidence type="ECO:0000256" key="2">
    <source>
        <dbReference type="ARBA" id="ARBA00023125"/>
    </source>
</evidence>
<comment type="similarity">
    <text evidence="1">Belongs to the 'phage' integrase family.</text>
</comment>
<evidence type="ECO:0000313" key="7">
    <source>
        <dbReference type="EMBL" id="MCK6256801.1"/>
    </source>
</evidence>
<keyword evidence="8" id="KW-1185">Reference proteome</keyword>
<keyword evidence="3" id="KW-0233">DNA recombination</keyword>
<gene>
    <name evidence="7" type="ORF">LCY76_09360</name>
</gene>
<feature type="domain" description="Core-binding (CB)" evidence="6">
    <location>
        <begin position="20"/>
        <end position="126"/>
    </location>
</feature>
<evidence type="ECO:0000259" key="6">
    <source>
        <dbReference type="PROSITE" id="PS51900"/>
    </source>
</evidence>
<comment type="caution">
    <text evidence="7">The sequence shown here is derived from an EMBL/GenBank/DDBJ whole genome shotgun (WGS) entry which is preliminary data.</text>
</comment>
<keyword evidence="2 4" id="KW-0238">DNA-binding</keyword>
<evidence type="ECO:0000256" key="4">
    <source>
        <dbReference type="PROSITE-ProRule" id="PRU01248"/>
    </source>
</evidence>
<dbReference type="PANTHER" id="PTHR30349">
    <property type="entry name" value="PHAGE INTEGRASE-RELATED"/>
    <property type="match status" value="1"/>
</dbReference>
<dbReference type="GO" id="GO:0006310">
    <property type="term" value="P:DNA recombination"/>
    <property type="evidence" value="ECO:0007669"/>
    <property type="project" value="UniProtKB-KW"/>
</dbReference>
<dbReference type="EMBL" id="JAIWJX010000002">
    <property type="protein sequence ID" value="MCK6256801.1"/>
    <property type="molecule type" value="Genomic_DNA"/>
</dbReference>
<dbReference type="AlphaFoldDB" id="A0A9X1XAU8"/>
<dbReference type="Gene3D" id="1.10.443.10">
    <property type="entry name" value="Intergrase catalytic core"/>
    <property type="match status" value="1"/>
</dbReference>